<sequence length="98" mass="10868">VSKPVQGVSSPGATTLSKAKIQRRHRLFVRGLVLPCRIGVHRHERDAPQRVRVSVELDIDDVPAPRLDAIDEVVSYDDVVRGVRQMVGADHINLVESL</sequence>
<feature type="domain" description="Dihydroneopterin aldolase/epimerase" evidence="8">
    <location>
        <begin position="27"/>
        <end position="98"/>
    </location>
</feature>
<dbReference type="GO" id="GO:0046656">
    <property type="term" value="P:folic acid biosynthetic process"/>
    <property type="evidence" value="ECO:0007669"/>
    <property type="project" value="UniProtKB-KW"/>
</dbReference>
<evidence type="ECO:0000313" key="9">
    <source>
        <dbReference type="EMBL" id="SVC88068.1"/>
    </source>
</evidence>
<comment type="similarity">
    <text evidence="3">Belongs to the DHNA family.</text>
</comment>
<dbReference type="InterPro" id="IPR043133">
    <property type="entry name" value="GTP-CH-I_C/QueF"/>
</dbReference>
<name>A0A382QT39_9ZZZZ</name>
<evidence type="ECO:0000256" key="1">
    <source>
        <dbReference type="ARBA" id="ARBA00001353"/>
    </source>
</evidence>
<dbReference type="GO" id="GO:0005737">
    <property type="term" value="C:cytoplasm"/>
    <property type="evidence" value="ECO:0007669"/>
    <property type="project" value="TreeGrafter"/>
</dbReference>
<comment type="pathway">
    <text evidence="2">Cofactor biosynthesis; tetrahydrofolate biosynthesis; 2-amino-4-hydroxy-6-hydroxymethyl-7,8-dihydropteridine diphosphate from 7,8-dihydroneopterin triphosphate: step 3/4.</text>
</comment>
<dbReference type="EMBL" id="UINC01116372">
    <property type="protein sequence ID" value="SVC88068.1"/>
    <property type="molecule type" value="Genomic_DNA"/>
</dbReference>
<feature type="non-terminal residue" evidence="9">
    <location>
        <position position="1"/>
    </location>
</feature>
<protein>
    <recommendedName>
        <fullName evidence="4">dihydroneopterin aldolase</fullName>
        <ecNumber evidence="4">4.1.2.25</ecNumber>
    </recommendedName>
    <alternativeName>
        <fullName evidence="7">7,8-dihydroneopterin aldolase</fullName>
    </alternativeName>
</protein>
<dbReference type="InterPro" id="IPR006156">
    <property type="entry name" value="Dihydroneopterin_aldolase"/>
</dbReference>
<dbReference type="EC" id="4.1.2.25" evidence="4"/>
<evidence type="ECO:0000256" key="2">
    <source>
        <dbReference type="ARBA" id="ARBA00005013"/>
    </source>
</evidence>
<dbReference type="Pfam" id="PF02152">
    <property type="entry name" value="FolB"/>
    <property type="match status" value="1"/>
</dbReference>
<accession>A0A382QT39</accession>
<comment type="catalytic activity">
    <reaction evidence="1">
        <text>7,8-dihydroneopterin = 6-hydroxymethyl-7,8-dihydropterin + glycolaldehyde</text>
        <dbReference type="Rhea" id="RHEA:10540"/>
        <dbReference type="ChEBI" id="CHEBI:17001"/>
        <dbReference type="ChEBI" id="CHEBI:17071"/>
        <dbReference type="ChEBI" id="CHEBI:44841"/>
        <dbReference type="EC" id="4.1.2.25"/>
    </reaction>
</comment>
<keyword evidence="5" id="KW-0289">Folate biosynthesis</keyword>
<dbReference type="PANTHER" id="PTHR42844">
    <property type="entry name" value="DIHYDRONEOPTERIN ALDOLASE 1-RELATED"/>
    <property type="match status" value="1"/>
</dbReference>
<evidence type="ECO:0000256" key="5">
    <source>
        <dbReference type="ARBA" id="ARBA00022909"/>
    </source>
</evidence>
<feature type="non-terminal residue" evidence="9">
    <location>
        <position position="98"/>
    </location>
</feature>
<dbReference type="SMART" id="SM00905">
    <property type="entry name" value="FolB"/>
    <property type="match status" value="1"/>
</dbReference>
<dbReference type="SUPFAM" id="SSF55620">
    <property type="entry name" value="Tetrahydrobiopterin biosynthesis enzymes-like"/>
    <property type="match status" value="1"/>
</dbReference>
<keyword evidence="6" id="KW-0456">Lyase</keyword>
<evidence type="ECO:0000256" key="7">
    <source>
        <dbReference type="ARBA" id="ARBA00032903"/>
    </source>
</evidence>
<dbReference type="InterPro" id="IPR006157">
    <property type="entry name" value="FolB_dom"/>
</dbReference>
<dbReference type="AlphaFoldDB" id="A0A382QT39"/>
<proteinExistence type="inferred from homology"/>
<dbReference type="GO" id="GO:0004150">
    <property type="term" value="F:dihydroneopterin aldolase activity"/>
    <property type="evidence" value="ECO:0007669"/>
    <property type="project" value="UniProtKB-EC"/>
</dbReference>
<evidence type="ECO:0000256" key="3">
    <source>
        <dbReference type="ARBA" id="ARBA00005708"/>
    </source>
</evidence>
<gene>
    <name evidence="9" type="ORF">METZ01_LOCUS340922</name>
</gene>
<evidence type="ECO:0000259" key="8">
    <source>
        <dbReference type="SMART" id="SM00905"/>
    </source>
</evidence>
<reference evidence="9" key="1">
    <citation type="submission" date="2018-05" db="EMBL/GenBank/DDBJ databases">
        <authorList>
            <person name="Lanie J.A."/>
            <person name="Ng W.-L."/>
            <person name="Kazmierczak K.M."/>
            <person name="Andrzejewski T.M."/>
            <person name="Davidsen T.M."/>
            <person name="Wayne K.J."/>
            <person name="Tettelin H."/>
            <person name="Glass J.I."/>
            <person name="Rusch D."/>
            <person name="Podicherti R."/>
            <person name="Tsui H.-C.T."/>
            <person name="Winkler M.E."/>
        </authorList>
    </citation>
    <scope>NUCLEOTIDE SEQUENCE</scope>
</reference>
<organism evidence="9">
    <name type="scientific">marine metagenome</name>
    <dbReference type="NCBI Taxonomy" id="408172"/>
    <lineage>
        <taxon>unclassified sequences</taxon>
        <taxon>metagenomes</taxon>
        <taxon>ecological metagenomes</taxon>
    </lineage>
</organism>
<evidence type="ECO:0000256" key="6">
    <source>
        <dbReference type="ARBA" id="ARBA00023239"/>
    </source>
</evidence>
<dbReference type="Gene3D" id="3.30.1130.10">
    <property type="match status" value="1"/>
</dbReference>
<dbReference type="PANTHER" id="PTHR42844:SF1">
    <property type="entry name" value="DIHYDRONEOPTERIN ALDOLASE 1-RELATED"/>
    <property type="match status" value="1"/>
</dbReference>
<evidence type="ECO:0000256" key="4">
    <source>
        <dbReference type="ARBA" id="ARBA00013043"/>
    </source>
</evidence>